<dbReference type="PANTHER" id="PTHR15020:SF11">
    <property type="entry name" value="OS06G0360300 PROTEIN"/>
    <property type="match status" value="1"/>
</dbReference>
<evidence type="ECO:0000259" key="2">
    <source>
        <dbReference type="Pfam" id="PF13460"/>
    </source>
</evidence>
<feature type="chain" id="PRO_5031413618" description="NAD(P)-binding domain-containing protein" evidence="1">
    <location>
        <begin position="21"/>
        <end position="375"/>
    </location>
</feature>
<protein>
    <recommendedName>
        <fullName evidence="2">NAD(P)-binding domain-containing protein</fullName>
    </recommendedName>
</protein>
<feature type="domain" description="NAD(P)-binding" evidence="2">
    <location>
        <begin position="99"/>
        <end position="298"/>
    </location>
</feature>
<name>A0A7S1DCB9_CYCTE</name>
<organism evidence="3">
    <name type="scientific">Cyclophora tenuis</name>
    <name type="common">Marine diatom</name>
    <dbReference type="NCBI Taxonomy" id="216820"/>
    <lineage>
        <taxon>Eukaryota</taxon>
        <taxon>Sar</taxon>
        <taxon>Stramenopiles</taxon>
        <taxon>Ochrophyta</taxon>
        <taxon>Bacillariophyta</taxon>
        <taxon>Fragilariophyceae</taxon>
        <taxon>Fragilariophycidae</taxon>
        <taxon>Cyclophorales</taxon>
        <taxon>Cyclophoraceae</taxon>
        <taxon>Cyclophora</taxon>
    </lineage>
</organism>
<evidence type="ECO:0000313" key="3">
    <source>
        <dbReference type="EMBL" id="CAD8943665.1"/>
    </source>
</evidence>
<dbReference type="InterPro" id="IPR016040">
    <property type="entry name" value="NAD(P)-bd_dom"/>
</dbReference>
<proteinExistence type="predicted"/>
<dbReference type="InterPro" id="IPR036291">
    <property type="entry name" value="NAD(P)-bd_dom_sf"/>
</dbReference>
<evidence type="ECO:0000256" key="1">
    <source>
        <dbReference type="SAM" id="SignalP"/>
    </source>
</evidence>
<sequence>MNAFLCAVISCWALTSTAFAFSPTIIARTWTKAASKVSLSMKEENNDDLSSFSLDRRQMLGQTLSASVALGGMSFLPMQAIAEGGGIGTNPEHPIVVIGAGGKCGKLCTEILNAKGLYTKGVTRSGRETLDSPSKFVSYGPGDVTSYDSIKAAVQGASGVIFAASASGKKKGGEPKQVDYVGVYNTAKACLECSVPKLVVISAGTVTRPDSAGFKATNFFVKYVYGDKIMDYKIAGEEAMRELYAASSDKSLGYAVVRPGGLSDGPPKGSAELNLSQGDVLSSEISRTDVAEVTVAALLKGAATDFTTFELNQNEGLNKAQGNLPDLPSELIHTGTSSYGGLLDGLFTDQEMQSKYPSIVNSFKGAGIEPIGNLA</sequence>
<dbReference type="SUPFAM" id="SSF51735">
    <property type="entry name" value="NAD(P)-binding Rossmann-fold domains"/>
    <property type="match status" value="1"/>
</dbReference>
<dbReference type="Gene3D" id="3.40.50.720">
    <property type="entry name" value="NAD(P)-binding Rossmann-like Domain"/>
    <property type="match status" value="1"/>
</dbReference>
<dbReference type="AlphaFoldDB" id="A0A7S1DCB9"/>
<accession>A0A7S1DCB9</accession>
<gene>
    <name evidence="3" type="ORF">CTEN0397_LOCUS14733</name>
</gene>
<dbReference type="Pfam" id="PF13460">
    <property type="entry name" value="NAD_binding_10"/>
    <property type="match status" value="1"/>
</dbReference>
<keyword evidence="1" id="KW-0732">Signal</keyword>
<dbReference type="EMBL" id="HBFW01022829">
    <property type="protein sequence ID" value="CAD8943665.1"/>
    <property type="molecule type" value="Transcribed_RNA"/>
</dbReference>
<reference evidence="3" key="1">
    <citation type="submission" date="2021-01" db="EMBL/GenBank/DDBJ databases">
        <authorList>
            <person name="Corre E."/>
            <person name="Pelletier E."/>
            <person name="Niang G."/>
            <person name="Scheremetjew M."/>
            <person name="Finn R."/>
            <person name="Kale V."/>
            <person name="Holt S."/>
            <person name="Cochrane G."/>
            <person name="Meng A."/>
            <person name="Brown T."/>
            <person name="Cohen L."/>
        </authorList>
    </citation>
    <scope>NUCLEOTIDE SEQUENCE</scope>
    <source>
        <strain evidence="3">ECT3854</strain>
    </source>
</reference>
<feature type="signal peptide" evidence="1">
    <location>
        <begin position="1"/>
        <end position="20"/>
    </location>
</feature>
<dbReference type="PANTHER" id="PTHR15020">
    <property type="entry name" value="FLAVIN REDUCTASE-RELATED"/>
    <property type="match status" value="1"/>
</dbReference>